<organism evidence="11 12">
    <name type="scientific">Tilletia horrida</name>
    <dbReference type="NCBI Taxonomy" id="155126"/>
    <lineage>
        <taxon>Eukaryota</taxon>
        <taxon>Fungi</taxon>
        <taxon>Dikarya</taxon>
        <taxon>Basidiomycota</taxon>
        <taxon>Ustilaginomycotina</taxon>
        <taxon>Exobasidiomycetes</taxon>
        <taxon>Tilletiales</taxon>
        <taxon>Tilletiaceae</taxon>
        <taxon>Tilletia</taxon>
    </lineage>
</organism>
<dbReference type="GO" id="GO:0006364">
    <property type="term" value="P:rRNA processing"/>
    <property type="evidence" value="ECO:0007669"/>
    <property type="project" value="UniProtKB-KW"/>
</dbReference>
<evidence type="ECO:0000313" key="11">
    <source>
        <dbReference type="EMBL" id="KAK0548016.1"/>
    </source>
</evidence>
<dbReference type="InterPro" id="IPR012974">
    <property type="entry name" value="NOP58/56_N"/>
</dbReference>
<dbReference type="GO" id="GO:0031428">
    <property type="term" value="C:box C/D methylation guide snoRNP complex"/>
    <property type="evidence" value="ECO:0007669"/>
    <property type="project" value="InterPro"/>
</dbReference>
<dbReference type="AlphaFoldDB" id="A0AAN6JQY7"/>
<comment type="subcellular location">
    <subcellularLocation>
        <location evidence="1">Nucleus</location>
        <location evidence="1">Nucleolus</location>
    </subcellularLocation>
</comment>
<dbReference type="GO" id="GO:0030515">
    <property type="term" value="F:snoRNA binding"/>
    <property type="evidence" value="ECO:0007669"/>
    <property type="project" value="InterPro"/>
</dbReference>
<feature type="domain" description="Nop" evidence="10">
    <location>
        <begin position="290"/>
        <end position="416"/>
    </location>
</feature>
<dbReference type="Pfam" id="PF08156">
    <property type="entry name" value="NOP5NT"/>
    <property type="match status" value="1"/>
</dbReference>
<feature type="compositionally biased region" description="Polar residues" evidence="9">
    <location>
        <begin position="576"/>
        <end position="586"/>
    </location>
</feature>
<feature type="compositionally biased region" description="Polar residues" evidence="9">
    <location>
        <begin position="428"/>
        <end position="439"/>
    </location>
</feature>
<dbReference type="InterPro" id="IPR002687">
    <property type="entry name" value="Nop_dom"/>
</dbReference>
<evidence type="ECO:0000256" key="6">
    <source>
        <dbReference type="ARBA" id="ARBA00023242"/>
    </source>
</evidence>
<name>A0AAN6JQY7_9BASI</name>
<feature type="compositionally biased region" description="Basic and acidic residues" evidence="9">
    <location>
        <begin position="549"/>
        <end position="559"/>
    </location>
</feature>
<evidence type="ECO:0000256" key="8">
    <source>
        <dbReference type="ARBA" id="ARBA00024837"/>
    </source>
</evidence>
<keyword evidence="6" id="KW-0539">Nucleus</keyword>
<dbReference type="InterPro" id="IPR012976">
    <property type="entry name" value="NOSIC"/>
</dbReference>
<dbReference type="InterPro" id="IPR045056">
    <property type="entry name" value="Nop56/Nop58"/>
</dbReference>
<dbReference type="SUPFAM" id="SSF89124">
    <property type="entry name" value="Nop domain"/>
    <property type="match status" value="1"/>
</dbReference>
<dbReference type="FunFam" id="1.10.287.4070:FF:000001">
    <property type="entry name" value="Probable Nucleolar protein 58"/>
    <property type="match status" value="1"/>
</dbReference>
<dbReference type="PANTHER" id="PTHR10894:SF1">
    <property type="entry name" value="NUCLEOLAR PROTEIN 58"/>
    <property type="match status" value="1"/>
</dbReference>
<evidence type="ECO:0000313" key="12">
    <source>
        <dbReference type="Proteomes" id="UP001176517"/>
    </source>
</evidence>
<dbReference type="GO" id="GO:0032040">
    <property type="term" value="C:small-subunit processome"/>
    <property type="evidence" value="ECO:0007669"/>
    <property type="project" value="InterPro"/>
</dbReference>
<dbReference type="PANTHER" id="PTHR10894">
    <property type="entry name" value="NUCLEOLAR PROTEIN 5 NUCLEOLAR PROTEIN NOP5 NOP58"/>
    <property type="match status" value="1"/>
</dbReference>
<keyword evidence="4" id="KW-0690">Ribosome biogenesis</keyword>
<comment type="similarity">
    <text evidence="2">Belongs to the NOP5/NOP56 family.</text>
</comment>
<keyword evidence="7" id="KW-0687">Ribonucleoprotein</keyword>
<feature type="compositionally biased region" description="Basic residues" evidence="9">
    <location>
        <begin position="589"/>
        <end position="600"/>
    </location>
</feature>
<gene>
    <name evidence="11" type="primary">NOP58</name>
    <name evidence="11" type="ORF">OC846_004644</name>
</gene>
<proteinExistence type="inferred from homology"/>
<evidence type="ECO:0000259" key="10">
    <source>
        <dbReference type="PROSITE" id="PS51358"/>
    </source>
</evidence>
<dbReference type="Pfam" id="PF01798">
    <property type="entry name" value="Nop"/>
    <property type="match status" value="1"/>
</dbReference>
<keyword evidence="5" id="KW-0698">rRNA processing</keyword>
<dbReference type="EMBL" id="JAPDMZ010000146">
    <property type="protein sequence ID" value="KAK0548016.1"/>
    <property type="molecule type" value="Genomic_DNA"/>
</dbReference>
<keyword evidence="12" id="KW-1185">Reference proteome</keyword>
<reference evidence="11" key="1">
    <citation type="journal article" date="2023" name="PhytoFront">
        <title>Draft Genome Resources of Seven Strains of Tilletia horrida, Causal Agent of Kernel Smut of Rice.</title>
        <authorList>
            <person name="Khanal S."/>
            <person name="Antony Babu S."/>
            <person name="Zhou X.G."/>
        </authorList>
    </citation>
    <scope>NUCLEOTIDE SEQUENCE</scope>
    <source>
        <strain evidence="11">TX6</strain>
    </source>
</reference>
<dbReference type="SMART" id="SM00931">
    <property type="entry name" value="NOSIC"/>
    <property type="match status" value="1"/>
</dbReference>
<evidence type="ECO:0000256" key="7">
    <source>
        <dbReference type="ARBA" id="ARBA00023274"/>
    </source>
</evidence>
<dbReference type="Gene3D" id="1.10.287.4070">
    <property type="match status" value="1"/>
</dbReference>
<evidence type="ECO:0000256" key="9">
    <source>
        <dbReference type="SAM" id="MobiDB-lite"/>
    </source>
</evidence>
<comment type="function">
    <text evidence="8">Required for pre-18S rRNA processing. May bind microtubules.</text>
</comment>
<feature type="compositionally biased region" description="Low complexity" evidence="9">
    <location>
        <begin position="441"/>
        <end position="466"/>
    </location>
</feature>
<comment type="caution">
    <text evidence="11">The sequence shown here is derived from an EMBL/GenBank/DDBJ whole genome shotgun (WGS) entry which is preliminary data.</text>
</comment>
<sequence length="600" mass="63990">MLALYESAVGLCLFRLDPNASPSSPDLYKSLTTAADAASVIKLDSIHRFTSAAEAVKDASEIGEGKVPKSLKHFLTSEIVDNAKNKGEKLVVVDPKLGGAISKKLGIQVVSDSTVLDLYRGIRTHLAALLGASADGALNPRDLTTMSLGLSHSLSRYKLKFSPDKIDIMVVQAIALLDDLDKELNIYAMRVKEWYGWHFPEMAKIIPENLVYARCIRAMGMRTNASATDFSDILPTEIEETLKAASEVSMGTEIADTDLAHILSLCDQVIGISTYRAQLSAYLQNRMAAIAPNLTALIGELVGARLISHAGSLMNLAKQPASTIQILGAEKALFRALKTKHDTPKYGLLYHSSLVGQAPQKLKGKMARMVATKAALSIRLDALADAESTTNPSEDGATIGAESRIRLEARLRALESGQGLSSLRGIGASSSGQRQQAFKLSNGNGAAASYNSAADAPGPSTAAASHSSEEKKLSKEERKALKKASKKRAADEMDEDDGGDTTVDVSVSEKKKSKKAKKDKHAGENGDISVATTSVGDITAATENGDDEGSSKLSKEERKAQKKAAKKRAAEEMEESQNGAADTSSSGEKKKKKKKKNSEE</sequence>
<dbReference type="PROSITE" id="PS51358">
    <property type="entry name" value="NOP"/>
    <property type="match status" value="1"/>
</dbReference>
<accession>A0AAN6JQY7</accession>
<evidence type="ECO:0000256" key="4">
    <source>
        <dbReference type="ARBA" id="ARBA00022517"/>
    </source>
</evidence>
<feature type="compositionally biased region" description="Basic residues" evidence="9">
    <location>
        <begin position="511"/>
        <end position="520"/>
    </location>
</feature>
<dbReference type="Gene3D" id="1.10.246.90">
    <property type="entry name" value="Nop domain"/>
    <property type="match status" value="1"/>
</dbReference>
<dbReference type="InterPro" id="IPR042239">
    <property type="entry name" value="Nop_C"/>
</dbReference>
<dbReference type="InterPro" id="IPR036070">
    <property type="entry name" value="Nop_dom_sf"/>
</dbReference>
<evidence type="ECO:0000256" key="1">
    <source>
        <dbReference type="ARBA" id="ARBA00004604"/>
    </source>
</evidence>
<evidence type="ECO:0000256" key="5">
    <source>
        <dbReference type="ARBA" id="ARBA00022552"/>
    </source>
</evidence>
<dbReference type="FunFam" id="1.10.246.90:FF:000003">
    <property type="entry name" value="Nucleolar protein 58"/>
    <property type="match status" value="1"/>
</dbReference>
<dbReference type="Proteomes" id="UP001176517">
    <property type="component" value="Unassembled WGS sequence"/>
</dbReference>
<evidence type="ECO:0000256" key="2">
    <source>
        <dbReference type="ARBA" id="ARBA00009211"/>
    </source>
</evidence>
<feature type="compositionally biased region" description="Basic and acidic residues" evidence="9">
    <location>
        <begin position="467"/>
        <end position="479"/>
    </location>
</feature>
<protein>
    <recommendedName>
        <fullName evidence="3">Nucleolar protein 58</fullName>
    </recommendedName>
</protein>
<evidence type="ECO:0000256" key="3">
    <source>
        <dbReference type="ARBA" id="ARBA00020379"/>
    </source>
</evidence>
<feature type="region of interest" description="Disordered" evidence="9">
    <location>
        <begin position="425"/>
        <end position="600"/>
    </location>
</feature>